<evidence type="ECO:0000313" key="3">
    <source>
        <dbReference type="Proteomes" id="UP000821837"/>
    </source>
</evidence>
<feature type="region of interest" description="Disordered" evidence="1">
    <location>
        <begin position="1"/>
        <end position="20"/>
    </location>
</feature>
<dbReference type="EMBL" id="JABSTV010000698">
    <property type="protein sequence ID" value="KAH7985844.1"/>
    <property type="molecule type" value="Genomic_DNA"/>
</dbReference>
<reference evidence="2" key="1">
    <citation type="journal article" date="2020" name="Cell">
        <title>Large-Scale Comparative Analyses of Tick Genomes Elucidate Their Genetic Diversity and Vector Capacities.</title>
        <authorList>
            <consortium name="Tick Genome and Microbiome Consortium (TIGMIC)"/>
            <person name="Jia N."/>
            <person name="Wang J."/>
            <person name="Shi W."/>
            <person name="Du L."/>
            <person name="Sun Y."/>
            <person name="Zhan W."/>
            <person name="Jiang J.F."/>
            <person name="Wang Q."/>
            <person name="Zhang B."/>
            <person name="Ji P."/>
            <person name="Bell-Sakyi L."/>
            <person name="Cui X.M."/>
            <person name="Yuan T.T."/>
            <person name="Jiang B.G."/>
            <person name="Yang W.F."/>
            <person name="Lam T.T."/>
            <person name="Chang Q.C."/>
            <person name="Ding S.J."/>
            <person name="Wang X.J."/>
            <person name="Zhu J.G."/>
            <person name="Ruan X.D."/>
            <person name="Zhao L."/>
            <person name="Wei J.T."/>
            <person name="Ye R.Z."/>
            <person name="Que T.C."/>
            <person name="Du C.H."/>
            <person name="Zhou Y.H."/>
            <person name="Cheng J.X."/>
            <person name="Dai P.F."/>
            <person name="Guo W.B."/>
            <person name="Han X.H."/>
            <person name="Huang E.J."/>
            <person name="Li L.F."/>
            <person name="Wei W."/>
            <person name="Gao Y.C."/>
            <person name="Liu J.Z."/>
            <person name="Shao H.Z."/>
            <person name="Wang X."/>
            <person name="Wang C.C."/>
            <person name="Yang T.C."/>
            <person name="Huo Q.B."/>
            <person name="Li W."/>
            <person name="Chen H.Y."/>
            <person name="Chen S.E."/>
            <person name="Zhou L.G."/>
            <person name="Ni X.B."/>
            <person name="Tian J.H."/>
            <person name="Sheng Y."/>
            <person name="Liu T."/>
            <person name="Pan Y.S."/>
            <person name="Xia L.Y."/>
            <person name="Li J."/>
            <person name="Zhao F."/>
            <person name="Cao W.C."/>
        </authorList>
    </citation>
    <scope>NUCLEOTIDE SEQUENCE</scope>
    <source>
        <strain evidence="2">Rsan-2018</strain>
    </source>
</reference>
<comment type="caution">
    <text evidence="2">The sequence shown here is derived from an EMBL/GenBank/DDBJ whole genome shotgun (WGS) entry which is preliminary data.</text>
</comment>
<feature type="compositionally biased region" description="Basic residues" evidence="1">
    <location>
        <begin position="81"/>
        <end position="91"/>
    </location>
</feature>
<keyword evidence="3" id="KW-1185">Reference proteome</keyword>
<dbReference type="Proteomes" id="UP000821837">
    <property type="component" value="Unassembled WGS sequence"/>
</dbReference>
<proteinExistence type="predicted"/>
<gene>
    <name evidence="2" type="ORF">HPB52_025367</name>
</gene>
<name>A0A9D4TD24_RHISA</name>
<sequence>MDAEESTVNRETATATAQIPKEGELPAILAAITQINKTLSAIDARFEALEGQVRTLSVKHERLATKVVTTTVRNRLASLKRNGRKKSKNRSRIGAAA</sequence>
<protein>
    <submittedName>
        <fullName evidence="2">Uncharacterized protein</fullName>
    </submittedName>
</protein>
<evidence type="ECO:0000313" key="2">
    <source>
        <dbReference type="EMBL" id="KAH7985844.1"/>
    </source>
</evidence>
<evidence type="ECO:0000256" key="1">
    <source>
        <dbReference type="SAM" id="MobiDB-lite"/>
    </source>
</evidence>
<dbReference type="AlphaFoldDB" id="A0A9D4TD24"/>
<reference evidence="2" key="2">
    <citation type="submission" date="2021-09" db="EMBL/GenBank/DDBJ databases">
        <authorList>
            <person name="Jia N."/>
            <person name="Wang J."/>
            <person name="Shi W."/>
            <person name="Du L."/>
            <person name="Sun Y."/>
            <person name="Zhan W."/>
            <person name="Jiang J."/>
            <person name="Wang Q."/>
            <person name="Zhang B."/>
            <person name="Ji P."/>
            <person name="Sakyi L.B."/>
            <person name="Cui X."/>
            <person name="Yuan T."/>
            <person name="Jiang B."/>
            <person name="Yang W."/>
            <person name="Lam T.T.-Y."/>
            <person name="Chang Q."/>
            <person name="Ding S."/>
            <person name="Wang X."/>
            <person name="Zhu J."/>
            <person name="Ruan X."/>
            <person name="Zhao L."/>
            <person name="Wei J."/>
            <person name="Que T."/>
            <person name="Du C."/>
            <person name="Cheng J."/>
            <person name="Dai P."/>
            <person name="Han X."/>
            <person name="Huang E."/>
            <person name="Gao Y."/>
            <person name="Liu J."/>
            <person name="Shao H."/>
            <person name="Ye R."/>
            <person name="Li L."/>
            <person name="Wei W."/>
            <person name="Wang X."/>
            <person name="Wang C."/>
            <person name="Huo Q."/>
            <person name="Li W."/>
            <person name="Guo W."/>
            <person name="Chen H."/>
            <person name="Chen S."/>
            <person name="Zhou L."/>
            <person name="Zhou L."/>
            <person name="Ni X."/>
            <person name="Tian J."/>
            <person name="Zhou Y."/>
            <person name="Sheng Y."/>
            <person name="Liu T."/>
            <person name="Pan Y."/>
            <person name="Xia L."/>
            <person name="Li J."/>
            <person name="Zhao F."/>
            <person name="Cao W."/>
        </authorList>
    </citation>
    <scope>NUCLEOTIDE SEQUENCE</scope>
    <source>
        <strain evidence="2">Rsan-2018</strain>
        <tissue evidence="2">Larvae</tissue>
    </source>
</reference>
<accession>A0A9D4TD24</accession>
<feature type="region of interest" description="Disordered" evidence="1">
    <location>
        <begin position="78"/>
        <end position="97"/>
    </location>
</feature>
<organism evidence="2 3">
    <name type="scientific">Rhipicephalus sanguineus</name>
    <name type="common">Brown dog tick</name>
    <name type="synonym">Ixodes sanguineus</name>
    <dbReference type="NCBI Taxonomy" id="34632"/>
    <lineage>
        <taxon>Eukaryota</taxon>
        <taxon>Metazoa</taxon>
        <taxon>Ecdysozoa</taxon>
        <taxon>Arthropoda</taxon>
        <taxon>Chelicerata</taxon>
        <taxon>Arachnida</taxon>
        <taxon>Acari</taxon>
        <taxon>Parasitiformes</taxon>
        <taxon>Ixodida</taxon>
        <taxon>Ixodoidea</taxon>
        <taxon>Ixodidae</taxon>
        <taxon>Rhipicephalinae</taxon>
        <taxon>Rhipicephalus</taxon>
        <taxon>Rhipicephalus</taxon>
    </lineage>
</organism>